<feature type="region of interest" description="Disordered" evidence="1">
    <location>
        <begin position="91"/>
        <end position="113"/>
    </location>
</feature>
<evidence type="ECO:0000313" key="3">
    <source>
        <dbReference type="Proteomes" id="UP001642360"/>
    </source>
</evidence>
<feature type="compositionally biased region" description="Basic and acidic residues" evidence="1">
    <location>
        <begin position="104"/>
        <end position="113"/>
    </location>
</feature>
<reference evidence="2 3" key="1">
    <citation type="submission" date="2024-02" db="EMBL/GenBank/DDBJ databases">
        <authorList>
            <person name="Vignale AGUSTIN F."/>
            <person name="Sosa J E."/>
            <person name="Modenutti C."/>
        </authorList>
    </citation>
    <scope>NUCLEOTIDE SEQUENCE [LARGE SCALE GENOMIC DNA]</scope>
</reference>
<dbReference type="PANTHER" id="PTHR33914">
    <property type="entry name" value="18S PRE-RIBOSOMAL ASSEMBLY PROTEIN GAR2-LIKE PROTEIN"/>
    <property type="match status" value="1"/>
</dbReference>
<accession>A0ABC8RT54</accession>
<dbReference type="PANTHER" id="PTHR33914:SF3">
    <property type="entry name" value="PROTEIN BREAKING OF ASYMMETRY IN THE STOMATAL LINEAGE"/>
    <property type="match status" value="1"/>
</dbReference>
<proteinExistence type="predicted"/>
<sequence>MVFNPLDDNRRSETKKTASFDNKCKEEKEESVESHETQTIDDTAVRSAEKQTTDDSSWPRFAEEDYIVFCFQEDGAIHVLKDRKLEVSNHHIDRSSESSRLVSRKGEEDEERLHMDTQLAADGIKEVNHSEEIKECKMVSATSSDSNQSDGSTSSFAFPVLGLEWMESPEKMPKSEDLHSRKHKARIVRPQCCKF</sequence>
<evidence type="ECO:0000256" key="1">
    <source>
        <dbReference type="SAM" id="MobiDB-lite"/>
    </source>
</evidence>
<dbReference type="EMBL" id="CAUOFW020001724">
    <property type="protein sequence ID" value="CAK9147908.1"/>
    <property type="molecule type" value="Genomic_DNA"/>
</dbReference>
<evidence type="ECO:0008006" key="4">
    <source>
        <dbReference type="Google" id="ProtNLM"/>
    </source>
</evidence>
<dbReference type="Proteomes" id="UP001642360">
    <property type="component" value="Unassembled WGS sequence"/>
</dbReference>
<organism evidence="2 3">
    <name type="scientific">Ilex paraguariensis</name>
    <name type="common">yerba mate</name>
    <dbReference type="NCBI Taxonomy" id="185542"/>
    <lineage>
        <taxon>Eukaryota</taxon>
        <taxon>Viridiplantae</taxon>
        <taxon>Streptophyta</taxon>
        <taxon>Embryophyta</taxon>
        <taxon>Tracheophyta</taxon>
        <taxon>Spermatophyta</taxon>
        <taxon>Magnoliopsida</taxon>
        <taxon>eudicotyledons</taxon>
        <taxon>Gunneridae</taxon>
        <taxon>Pentapetalae</taxon>
        <taxon>asterids</taxon>
        <taxon>campanulids</taxon>
        <taxon>Aquifoliales</taxon>
        <taxon>Aquifoliaceae</taxon>
        <taxon>Ilex</taxon>
    </lineage>
</organism>
<keyword evidence="3" id="KW-1185">Reference proteome</keyword>
<gene>
    <name evidence="2" type="ORF">ILEXP_LOCUS15842</name>
</gene>
<evidence type="ECO:0000313" key="2">
    <source>
        <dbReference type="EMBL" id="CAK9147908.1"/>
    </source>
</evidence>
<feature type="region of interest" description="Disordered" evidence="1">
    <location>
        <begin position="1"/>
        <end position="57"/>
    </location>
</feature>
<dbReference type="AlphaFoldDB" id="A0ABC8RT54"/>
<feature type="compositionally biased region" description="Basic and acidic residues" evidence="1">
    <location>
        <begin position="7"/>
        <end position="53"/>
    </location>
</feature>
<dbReference type="InterPro" id="IPR040378">
    <property type="entry name" value="BASL"/>
</dbReference>
<protein>
    <recommendedName>
        <fullName evidence="4">Protein BREAKING OF ASYMMETRY IN THE STOMATAL LINEAGE</fullName>
    </recommendedName>
</protein>
<name>A0ABC8RT54_9AQUA</name>
<comment type="caution">
    <text evidence="2">The sequence shown here is derived from an EMBL/GenBank/DDBJ whole genome shotgun (WGS) entry which is preliminary data.</text>
</comment>